<name>A0ABS9HQL7_9GAMM</name>
<dbReference type="Pfam" id="PF08002">
    <property type="entry name" value="DUF1697"/>
    <property type="match status" value="1"/>
</dbReference>
<dbReference type="InterPro" id="IPR012545">
    <property type="entry name" value="DUF1697"/>
</dbReference>
<reference evidence="3" key="1">
    <citation type="submission" date="2022-01" db="EMBL/GenBank/DDBJ databases">
        <title>Lysobacter chinensis sp. nov., a bacterium isolated from cow dung compost.</title>
        <authorList>
            <person name="Zhou L.Y."/>
        </authorList>
    </citation>
    <scope>NUCLEOTIDE SEQUENCE [LARGE SCALE GENOMIC DNA]</scope>
    <source>
        <strain evidence="3">TLK-CK17</strain>
    </source>
</reference>
<dbReference type="EMBL" id="JAKJPO010000001">
    <property type="protein sequence ID" value="MCF7221230.1"/>
    <property type="molecule type" value="Genomic_DNA"/>
</dbReference>
<evidence type="ECO:0000313" key="3">
    <source>
        <dbReference type="Proteomes" id="UP001430796"/>
    </source>
</evidence>
<dbReference type="RefSeq" id="WP_237053614.1">
    <property type="nucleotide sequence ID" value="NZ_JAKJPO010000001.1"/>
</dbReference>
<dbReference type="PANTHER" id="PTHR36439">
    <property type="entry name" value="BLL4334 PROTEIN"/>
    <property type="match status" value="1"/>
</dbReference>
<reference evidence="1 3" key="2">
    <citation type="submission" date="2022-01" db="EMBL/GenBank/DDBJ databases">
        <title>Lysobacter chinensis sp. nov., a bacterium isolated from cow dung compost.</title>
        <authorList>
            <person name="Liu Y."/>
        </authorList>
    </citation>
    <scope>NUCLEOTIDE SEQUENCE [LARGE SCALE GENOMIC DNA]</scope>
    <source>
        <strain evidence="1 3">TLK-CK17</strain>
    </source>
</reference>
<keyword evidence="3" id="KW-1185">Reference proteome</keyword>
<organism evidence="1 3">
    <name type="scientific">Marilutibacter chinensis</name>
    <dbReference type="NCBI Taxonomy" id="2912247"/>
    <lineage>
        <taxon>Bacteria</taxon>
        <taxon>Pseudomonadati</taxon>
        <taxon>Pseudomonadota</taxon>
        <taxon>Gammaproteobacteria</taxon>
        <taxon>Lysobacterales</taxon>
        <taxon>Lysobacteraceae</taxon>
        <taxon>Marilutibacter</taxon>
    </lineage>
</organism>
<dbReference type="Gene3D" id="3.30.70.1280">
    <property type="entry name" value="SP0830-like domains"/>
    <property type="match status" value="1"/>
</dbReference>
<protein>
    <submittedName>
        <fullName evidence="1">DUF1697 domain-containing protein</fullName>
    </submittedName>
</protein>
<evidence type="ECO:0000313" key="1">
    <source>
        <dbReference type="EMBL" id="MCF7221230.1"/>
    </source>
</evidence>
<proteinExistence type="predicted"/>
<sequence>MAELRGLCERAGFSEVRTYIASGNVVLRSDAASARVKAMLESVLEAYAGRPVGVMVRSPEEMSAVLADHPFPDAAPNRVVAIFPDDAPSADALDGVSGRKDEQLALGRREIYVHYGDGMAQSKLNVPASKTGTARNMNTIARLVERARG</sequence>
<accession>A0ABS9HQL7</accession>
<gene>
    <name evidence="1" type="ORF">L3V18_05425</name>
    <name evidence="2" type="ORF">L3V18_14720</name>
</gene>
<dbReference type="SUPFAM" id="SSF160379">
    <property type="entry name" value="SP0830-like"/>
    <property type="match status" value="1"/>
</dbReference>
<dbReference type="EMBL" id="JAKJPO010000010">
    <property type="protein sequence ID" value="MCF7223029.1"/>
    <property type="molecule type" value="Genomic_DNA"/>
</dbReference>
<dbReference type="Proteomes" id="UP001430796">
    <property type="component" value="Unassembled WGS sequence"/>
</dbReference>
<dbReference type="PANTHER" id="PTHR36439:SF1">
    <property type="entry name" value="DUF1697 DOMAIN-CONTAINING PROTEIN"/>
    <property type="match status" value="1"/>
</dbReference>
<reference evidence="1 3" key="3">
    <citation type="submission" date="2022-01" db="EMBL/GenBank/DDBJ databases">
        <authorList>
            <person name="Zhou L.Y."/>
        </authorList>
    </citation>
    <scope>NUCLEOTIDE SEQUENCE [LARGE SCALE GENOMIC DNA]</scope>
    <source>
        <strain evidence="1 3">TLK-CK17</strain>
    </source>
</reference>
<comment type="caution">
    <text evidence="1">The sequence shown here is derived from an EMBL/GenBank/DDBJ whole genome shotgun (WGS) entry which is preliminary data.</text>
</comment>
<dbReference type="PIRSF" id="PIRSF008502">
    <property type="entry name" value="UCP008502"/>
    <property type="match status" value="1"/>
</dbReference>
<evidence type="ECO:0000313" key="2">
    <source>
        <dbReference type="EMBL" id="MCF7223029.1"/>
    </source>
</evidence>